<organism evidence="3 4">
    <name type="scientific">Brevibacterium gallinarum</name>
    <dbReference type="NCBI Taxonomy" id="2762220"/>
    <lineage>
        <taxon>Bacteria</taxon>
        <taxon>Bacillati</taxon>
        <taxon>Actinomycetota</taxon>
        <taxon>Actinomycetes</taxon>
        <taxon>Micrococcales</taxon>
        <taxon>Brevibacteriaceae</taxon>
        <taxon>Brevibacterium</taxon>
    </lineage>
</organism>
<dbReference type="Gene3D" id="2.40.128.270">
    <property type="match status" value="1"/>
</dbReference>
<dbReference type="RefSeq" id="WP_191727374.1">
    <property type="nucleotide sequence ID" value="NZ_JACSPY010000021.1"/>
</dbReference>
<protein>
    <submittedName>
        <fullName evidence="3">META domain-containing protein</fullName>
    </submittedName>
</protein>
<comment type="caution">
    <text evidence="3">The sequence shown here is derived from an EMBL/GenBank/DDBJ whole genome shotgun (WGS) entry which is preliminary data.</text>
</comment>
<name>A0ABR8WY33_9MICO</name>
<dbReference type="Proteomes" id="UP000651517">
    <property type="component" value="Unassembled WGS sequence"/>
</dbReference>
<proteinExistence type="predicted"/>
<feature type="compositionally biased region" description="Basic and acidic residues" evidence="1">
    <location>
        <begin position="1"/>
        <end position="11"/>
    </location>
</feature>
<evidence type="ECO:0000256" key="1">
    <source>
        <dbReference type="SAM" id="MobiDB-lite"/>
    </source>
</evidence>
<feature type="domain" description="DUF306" evidence="2">
    <location>
        <begin position="26"/>
        <end position="99"/>
    </location>
</feature>
<gene>
    <name evidence="3" type="ORF">H9634_13765</name>
</gene>
<feature type="region of interest" description="Disordered" evidence="1">
    <location>
        <begin position="1"/>
        <end position="29"/>
    </location>
</feature>
<evidence type="ECO:0000313" key="4">
    <source>
        <dbReference type="Proteomes" id="UP000651517"/>
    </source>
</evidence>
<sequence>MNSDPRDHDDNSLTMHDVAGTWRSDEPGQPYLTFNDEGAAWGTDGCNGINTSYTLEKSTITIEPWIATARACLGVNDWLSMARFAEIHGDTMTVRDRNDDVIGTLIRSSEDVRKP</sequence>
<accession>A0ABR8WY33</accession>
<reference evidence="3 4" key="1">
    <citation type="submission" date="2020-08" db="EMBL/GenBank/DDBJ databases">
        <title>A Genomic Blueprint of the Chicken Gut Microbiome.</title>
        <authorList>
            <person name="Gilroy R."/>
            <person name="Ravi A."/>
            <person name="Getino M."/>
            <person name="Pursley I."/>
            <person name="Horton D.L."/>
            <person name="Alikhan N.-F."/>
            <person name="Baker D."/>
            <person name="Gharbi K."/>
            <person name="Hall N."/>
            <person name="Watson M."/>
            <person name="Adriaenssens E.M."/>
            <person name="Foster-Nyarko E."/>
            <person name="Jarju S."/>
            <person name="Secka A."/>
            <person name="Antonio M."/>
            <person name="Oren A."/>
            <person name="Chaudhuri R."/>
            <person name="La Ragione R.M."/>
            <person name="Hildebrand F."/>
            <person name="Pallen M.J."/>
        </authorList>
    </citation>
    <scope>NUCLEOTIDE SEQUENCE [LARGE SCALE GENOMIC DNA]</scope>
    <source>
        <strain evidence="3 4">Re57</strain>
    </source>
</reference>
<evidence type="ECO:0000259" key="2">
    <source>
        <dbReference type="Pfam" id="PF03724"/>
    </source>
</evidence>
<dbReference type="Pfam" id="PF03724">
    <property type="entry name" value="META"/>
    <property type="match status" value="1"/>
</dbReference>
<evidence type="ECO:0000313" key="3">
    <source>
        <dbReference type="EMBL" id="MBD8021847.1"/>
    </source>
</evidence>
<dbReference type="InterPro" id="IPR005184">
    <property type="entry name" value="DUF306_Meta_HslJ"/>
</dbReference>
<keyword evidence="4" id="KW-1185">Reference proteome</keyword>
<dbReference type="EMBL" id="JACSPY010000021">
    <property type="protein sequence ID" value="MBD8021847.1"/>
    <property type="molecule type" value="Genomic_DNA"/>
</dbReference>
<dbReference type="InterPro" id="IPR038670">
    <property type="entry name" value="HslJ-like_sf"/>
</dbReference>